<dbReference type="PATRIC" id="fig|251221.4.peg.4142"/>
<dbReference type="STRING" id="251221.gene:10761628"/>
<dbReference type="PANTHER" id="PTHR43308">
    <property type="entry name" value="OUTER MEMBRANE PROTEIN ALPHA-RELATED"/>
    <property type="match status" value="1"/>
</dbReference>
<accession>Q7NDX2</accession>
<gene>
    <name evidence="2" type="ordered locus">glr4110</name>
</gene>
<organism evidence="2 3">
    <name type="scientific">Gloeobacter violaceus (strain ATCC 29082 / PCC 7421)</name>
    <dbReference type="NCBI Taxonomy" id="251221"/>
    <lineage>
        <taxon>Bacteria</taxon>
        <taxon>Bacillati</taxon>
        <taxon>Cyanobacteriota</taxon>
        <taxon>Cyanophyceae</taxon>
        <taxon>Gloeobacterales</taxon>
        <taxon>Gloeobacteraceae</taxon>
        <taxon>Gloeobacter</taxon>
    </lineage>
</organism>
<dbReference type="Proteomes" id="UP000000557">
    <property type="component" value="Chromosome"/>
</dbReference>
<dbReference type="eggNOG" id="COG3420">
    <property type="taxonomic scope" value="Bacteria"/>
</dbReference>
<feature type="domain" description="SLH" evidence="1">
    <location>
        <begin position="94"/>
        <end position="157"/>
    </location>
</feature>
<evidence type="ECO:0000313" key="2">
    <source>
        <dbReference type="EMBL" id="BAC92051.1"/>
    </source>
</evidence>
<dbReference type="InterPro" id="IPR001119">
    <property type="entry name" value="SLH_dom"/>
</dbReference>
<dbReference type="AlphaFoldDB" id="Q7NDX2"/>
<reference evidence="2 3" key="1">
    <citation type="journal article" date="2003" name="DNA Res.">
        <title>Complete genome structure of Gloeobacter violaceus PCC 7421, a cyanobacterium that lacks thylakoids.</title>
        <authorList>
            <person name="Nakamura Y."/>
            <person name="Kaneko T."/>
            <person name="Sato S."/>
            <person name="Mimuro M."/>
            <person name="Miyashita H."/>
            <person name="Tsuchiya T."/>
            <person name="Sasamoto S."/>
            <person name="Watanabe A."/>
            <person name="Kawashima K."/>
            <person name="Kishida Y."/>
            <person name="Kiyokawa C."/>
            <person name="Kohara M."/>
            <person name="Matsumoto M."/>
            <person name="Matsuno A."/>
            <person name="Nakazaki N."/>
            <person name="Shimpo S."/>
            <person name="Takeuchi C."/>
            <person name="Yamada M."/>
            <person name="Tabata S."/>
        </authorList>
    </citation>
    <scope>NUCLEOTIDE SEQUENCE [LARGE SCALE GENOMIC DNA]</scope>
    <source>
        <strain evidence="3">ATCC 29082 / PCC 7421</strain>
    </source>
</reference>
<protein>
    <submittedName>
        <fullName evidence="2">Glr4110 protein</fullName>
    </submittedName>
</protein>
<proteinExistence type="predicted"/>
<evidence type="ECO:0000313" key="3">
    <source>
        <dbReference type="Proteomes" id="UP000000557"/>
    </source>
</evidence>
<dbReference type="Pfam" id="PF00395">
    <property type="entry name" value="SLH"/>
    <property type="match status" value="3"/>
</dbReference>
<evidence type="ECO:0000259" key="1">
    <source>
        <dbReference type="PROSITE" id="PS51272"/>
    </source>
</evidence>
<dbReference type="OrthoDB" id="9759810at2"/>
<dbReference type="PANTHER" id="PTHR43308:SF5">
    <property type="entry name" value="S-LAYER PROTEIN _ PEPTIDOGLYCAN ENDO-BETA-N-ACETYLGLUCOSAMINIDASE"/>
    <property type="match status" value="1"/>
</dbReference>
<dbReference type="HOGENOM" id="CLU_048719_0_0_3"/>
<feature type="domain" description="SLH" evidence="1">
    <location>
        <begin position="33"/>
        <end position="93"/>
    </location>
</feature>
<reference evidence="2 3" key="2">
    <citation type="journal article" date="2003" name="DNA Res.">
        <title>Complete genome structure of Gloeobacter violaceus PCC 7421, a cyanobacterium that lacks thylakoids (supplement).</title>
        <authorList>
            <person name="Nakamura Y."/>
            <person name="Kaneko T."/>
            <person name="Sato S."/>
            <person name="Mimuro M."/>
            <person name="Miyashita H."/>
            <person name="Tsuchiya T."/>
            <person name="Sasamoto S."/>
            <person name="Watanabe A."/>
            <person name="Kawashima K."/>
            <person name="Kishida Y."/>
            <person name="Kiyokawa C."/>
            <person name="Kohara M."/>
            <person name="Matsumoto M."/>
            <person name="Matsuno A."/>
            <person name="Nakazaki N."/>
            <person name="Shimpo S."/>
            <person name="Takeuchi C."/>
            <person name="Yamada M."/>
            <person name="Tabata S."/>
        </authorList>
    </citation>
    <scope>NUCLEOTIDE SEQUENCE [LARGE SCALE GENOMIC DNA]</scope>
    <source>
        <strain evidence="3">ATCC 29082 / PCC 7421</strain>
    </source>
</reference>
<dbReference type="EnsemblBacteria" id="BAC92051">
    <property type="protein sequence ID" value="BAC92051"/>
    <property type="gene ID" value="BAC92051"/>
</dbReference>
<feature type="domain" description="SLH" evidence="1">
    <location>
        <begin position="159"/>
        <end position="223"/>
    </location>
</feature>
<name>Q7NDX2_GLOVI</name>
<sequence length="341" mass="36441">MDRTPRIESLEGMKNGWQGTVGLVVCATLATGAQAAEFKDIAGYWGSSYVETLADRRFVAGFPDDTFRPDAPVTRAQLAAMAARAFDLPESQVSSLTFKDVSPNYWAAKAIATVADRGLASGFPDGNFHPEDLLTRAQAIVIFSQVLGRFSRNNTEGALAGYTDAEAVPDWAKPGIEKAAAASIIVSYPDPNVIKPNTVATRGEVAAMMYQTLIRLGISLPPLDIGVVGSDDRPTVPREERAAAERVAIERLVLQPELNVFRSGDELSVRAFATPGGQANFTLPGIAAAVPMEEKQPGIYEGSYVIKRGDQGGDLRLAVTLRGSNGSATTQVWTQGININR</sequence>
<dbReference type="KEGG" id="gvi:glr4110"/>
<keyword evidence="3" id="KW-1185">Reference proteome</keyword>
<dbReference type="InterPro" id="IPR051465">
    <property type="entry name" value="Cell_Envelope_Struct_Comp"/>
</dbReference>
<dbReference type="InParanoid" id="Q7NDX2"/>
<dbReference type="PhylomeDB" id="Q7NDX2"/>
<dbReference type="PROSITE" id="PS51272">
    <property type="entry name" value="SLH"/>
    <property type="match status" value="3"/>
</dbReference>
<dbReference type="EMBL" id="BA000045">
    <property type="protein sequence ID" value="BAC92051.1"/>
    <property type="molecule type" value="Genomic_DNA"/>
</dbReference>